<gene>
    <name evidence="2" type="ORF">CLMAG_44430</name>
</gene>
<dbReference type="STRING" id="1121326.CLMAG_44430"/>
<dbReference type="PATRIC" id="fig|1121326.3.peg.4505"/>
<dbReference type="Proteomes" id="UP000076603">
    <property type="component" value="Unassembled WGS sequence"/>
</dbReference>
<evidence type="ECO:0000256" key="1">
    <source>
        <dbReference type="SAM" id="Coils"/>
    </source>
</evidence>
<name>A0A162RIK1_9CLOT</name>
<dbReference type="EMBL" id="LWAE01000006">
    <property type="protein sequence ID" value="KZL89959.1"/>
    <property type="molecule type" value="Genomic_DNA"/>
</dbReference>
<keyword evidence="1" id="KW-0175">Coiled coil</keyword>
<accession>A0A162RIK1</accession>
<comment type="caution">
    <text evidence="2">The sequence shown here is derived from an EMBL/GenBank/DDBJ whole genome shotgun (WGS) entry which is preliminary data.</text>
</comment>
<reference evidence="2 3" key="1">
    <citation type="submission" date="2016-04" db="EMBL/GenBank/DDBJ databases">
        <title>Genome sequence of Clostridium magnum DSM 2767.</title>
        <authorList>
            <person name="Poehlein A."/>
            <person name="Uhlig R."/>
            <person name="Fischer R."/>
            <person name="Bahl H."/>
            <person name="Daniel R."/>
        </authorList>
    </citation>
    <scope>NUCLEOTIDE SEQUENCE [LARGE SCALE GENOMIC DNA]</scope>
    <source>
        <strain evidence="2 3">DSM 2767</strain>
    </source>
</reference>
<dbReference type="RefSeq" id="WP_066627143.1">
    <property type="nucleotide sequence ID" value="NZ_FQXL01000055.1"/>
</dbReference>
<feature type="coiled-coil region" evidence="1">
    <location>
        <begin position="21"/>
        <end position="95"/>
    </location>
</feature>
<dbReference type="OrthoDB" id="9940131at2"/>
<protein>
    <recommendedName>
        <fullName evidence="4">Chromosome partition protein Smc</fullName>
    </recommendedName>
</protein>
<evidence type="ECO:0000313" key="2">
    <source>
        <dbReference type="EMBL" id="KZL89959.1"/>
    </source>
</evidence>
<organism evidence="2 3">
    <name type="scientific">Clostridium magnum DSM 2767</name>
    <dbReference type="NCBI Taxonomy" id="1121326"/>
    <lineage>
        <taxon>Bacteria</taxon>
        <taxon>Bacillati</taxon>
        <taxon>Bacillota</taxon>
        <taxon>Clostridia</taxon>
        <taxon>Eubacteriales</taxon>
        <taxon>Clostridiaceae</taxon>
        <taxon>Clostridium</taxon>
    </lineage>
</organism>
<evidence type="ECO:0000313" key="3">
    <source>
        <dbReference type="Proteomes" id="UP000076603"/>
    </source>
</evidence>
<keyword evidence="3" id="KW-1185">Reference proteome</keyword>
<sequence>MAIILTNKETIFDRSDIDNYLQKFNERVSEVDSAIMKLSDELDKARAEKQELMLKDMLTAGDEFRKPLQNITTKIENYTKMLEQEQEKKEAFIQIMQNPELEKLLEDYYKKMSEDIRKYIDVDEKAIFTELAELRDRQLVVLNMLNENRKVVENEVYDFSVVVKELGYPQYRWTVAFHDNINMPNPAFKELGSIMFNCTSIKGVEHQYEMSKRIY</sequence>
<proteinExistence type="predicted"/>
<dbReference type="AlphaFoldDB" id="A0A162RIK1"/>
<evidence type="ECO:0008006" key="4">
    <source>
        <dbReference type="Google" id="ProtNLM"/>
    </source>
</evidence>